<feature type="region of interest" description="Disordered" evidence="1">
    <location>
        <begin position="1"/>
        <end position="38"/>
    </location>
</feature>
<dbReference type="GeneID" id="54567663"/>
<dbReference type="EMBL" id="ML993629">
    <property type="protein sequence ID" value="KAF2160100.1"/>
    <property type="molecule type" value="Genomic_DNA"/>
</dbReference>
<name>A0A6A6C1R7_ZASCE</name>
<evidence type="ECO:0000256" key="1">
    <source>
        <dbReference type="SAM" id="MobiDB-lite"/>
    </source>
</evidence>
<dbReference type="OrthoDB" id="10518148at2759"/>
<protein>
    <submittedName>
        <fullName evidence="2">Uncharacterized protein</fullName>
    </submittedName>
</protein>
<sequence length="212" mass="23667">MSPPRLRSTLQRRQRSSGCEGKTISSSNGNEEAAITRPTIRRHKRLKAEVLLKEEKNEVAVDKELGTTLHVSERATARLPQKHHDQTVPTPQFISFDSTAELMIHLSTRIIDLMNDRNYTSPFLSCLAPDIESPGSCGRSNVIQGFKKIAEALPNHRNKVQNVTCTVDEDTGTAKVVMTMRVSGFVYETIRQSSSLFTWVRETDGAVQSTVL</sequence>
<gene>
    <name evidence="2" type="ORF">M409DRAFT_60211</name>
</gene>
<evidence type="ECO:0000313" key="2">
    <source>
        <dbReference type="EMBL" id="KAF2160100.1"/>
    </source>
</evidence>
<dbReference type="Proteomes" id="UP000799537">
    <property type="component" value="Unassembled WGS sequence"/>
</dbReference>
<proteinExistence type="predicted"/>
<dbReference type="RefSeq" id="XP_033660989.1">
    <property type="nucleotide sequence ID" value="XM_033814391.1"/>
</dbReference>
<reference evidence="2" key="1">
    <citation type="journal article" date="2020" name="Stud. Mycol.">
        <title>101 Dothideomycetes genomes: a test case for predicting lifestyles and emergence of pathogens.</title>
        <authorList>
            <person name="Haridas S."/>
            <person name="Albert R."/>
            <person name="Binder M."/>
            <person name="Bloem J."/>
            <person name="Labutti K."/>
            <person name="Salamov A."/>
            <person name="Andreopoulos B."/>
            <person name="Baker S."/>
            <person name="Barry K."/>
            <person name="Bills G."/>
            <person name="Bluhm B."/>
            <person name="Cannon C."/>
            <person name="Castanera R."/>
            <person name="Culley D."/>
            <person name="Daum C."/>
            <person name="Ezra D."/>
            <person name="Gonzalez J."/>
            <person name="Henrissat B."/>
            <person name="Kuo A."/>
            <person name="Liang C."/>
            <person name="Lipzen A."/>
            <person name="Lutzoni F."/>
            <person name="Magnuson J."/>
            <person name="Mondo S."/>
            <person name="Nolan M."/>
            <person name="Ohm R."/>
            <person name="Pangilinan J."/>
            <person name="Park H.-J."/>
            <person name="Ramirez L."/>
            <person name="Alfaro M."/>
            <person name="Sun H."/>
            <person name="Tritt A."/>
            <person name="Yoshinaga Y."/>
            <person name="Zwiers L.-H."/>
            <person name="Turgeon B."/>
            <person name="Goodwin S."/>
            <person name="Spatafora J."/>
            <person name="Crous P."/>
            <person name="Grigoriev I."/>
        </authorList>
    </citation>
    <scope>NUCLEOTIDE SEQUENCE</scope>
    <source>
        <strain evidence="2">ATCC 36951</strain>
    </source>
</reference>
<evidence type="ECO:0000313" key="3">
    <source>
        <dbReference type="Proteomes" id="UP000799537"/>
    </source>
</evidence>
<accession>A0A6A6C1R7</accession>
<dbReference type="AlphaFoldDB" id="A0A6A6C1R7"/>
<organism evidence="2 3">
    <name type="scientific">Zasmidium cellare ATCC 36951</name>
    <dbReference type="NCBI Taxonomy" id="1080233"/>
    <lineage>
        <taxon>Eukaryota</taxon>
        <taxon>Fungi</taxon>
        <taxon>Dikarya</taxon>
        <taxon>Ascomycota</taxon>
        <taxon>Pezizomycotina</taxon>
        <taxon>Dothideomycetes</taxon>
        <taxon>Dothideomycetidae</taxon>
        <taxon>Mycosphaerellales</taxon>
        <taxon>Mycosphaerellaceae</taxon>
        <taxon>Zasmidium</taxon>
    </lineage>
</organism>
<keyword evidence="3" id="KW-1185">Reference proteome</keyword>